<feature type="non-terminal residue" evidence="2">
    <location>
        <position position="1"/>
    </location>
</feature>
<gene>
    <name evidence="2" type="ORF">ACN38_g12578</name>
</gene>
<evidence type="ECO:0000256" key="1">
    <source>
        <dbReference type="SAM" id="SignalP"/>
    </source>
</evidence>
<dbReference type="EMBL" id="LHQQ01000409">
    <property type="protein sequence ID" value="KOS36662.1"/>
    <property type="molecule type" value="Genomic_DNA"/>
</dbReference>
<dbReference type="AlphaFoldDB" id="A0A0M9W9Q5"/>
<feature type="chain" id="PRO_5012497866" evidence="1">
    <location>
        <begin position="16"/>
        <end position="27"/>
    </location>
</feature>
<dbReference type="Proteomes" id="UP000037696">
    <property type="component" value="Unassembled WGS sequence"/>
</dbReference>
<comment type="caution">
    <text evidence="2">The sequence shown here is derived from an EMBL/GenBank/DDBJ whole genome shotgun (WGS) entry which is preliminary data.</text>
</comment>
<reference evidence="2 3" key="1">
    <citation type="submission" date="2015-08" db="EMBL/GenBank/DDBJ databases">
        <title>Genome sequencing of Penicillium nordicum.</title>
        <authorList>
            <person name="Nguyen H.D."/>
            <person name="Seifert K.A."/>
        </authorList>
    </citation>
    <scope>NUCLEOTIDE SEQUENCE [LARGE SCALE GENOMIC DNA]</scope>
    <source>
        <strain evidence="2 3">DAOMC 185683</strain>
    </source>
</reference>
<keyword evidence="1" id="KW-0732">Signal</keyword>
<name>A0A0M9W9Q5_9EURO</name>
<keyword evidence="3" id="KW-1185">Reference proteome</keyword>
<proteinExistence type="predicted"/>
<protein>
    <submittedName>
        <fullName evidence="2">Uncharacterized protein</fullName>
    </submittedName>
</protein>
<evidence type="ECO:0000313" key="2">
    <source>
        <dbReference type="EMBL" id="KOS36662.1"/>
    </source>
</evidence>
<accession>A0A0M9W9Q5</accession>
<sequence>CLLFAICCLLQLSNAQVVCRVYKPLHY</sequence>
<organism evidence="2 3">
    <name type="scientific">Penicillium nordicum</name>
    <dbReference type="NCBI Taxonomy" id="229535"/>
    <lineage>
        <taxon>Eukaryota</taxon>
        <taxon>Fungi</taxon>
        <taxon>Dikarya</taxon>
        <taxon>Ascomycota</taxon>
        <taxon>Pezizomycotina</taxon>
        <taxon>Eurotiomycetes</taxon>
        <taxon>Eurotiomycetidae</taxon>
        <taxon>Eurotiales</taxon>
        <taxon>Aspergillaceae</taxon>
        <taxon>Penicillium</taxon>
    </lineage>
</organism>
<feature type="signal peptide" evidence="1">
    <location>
        <begin position="1"/>
        <end position="15"/>
    </location>
</feature>
<evidence type="ECO:0000313" key="3">
    <source>
        <dbReference type="Proteomes" id="UP000037696"/>
    </source>
</evidence>